<dbReference type="EMBL" id="CAWUPB010001195">
    <property type="protein sequence ID" value="CAK7355445.1"/>
    <property type="molecule type" value="Genomic_DNA"/>
</dbReference>
<dbReference type="AlphaFoldDB" id="A0AAV1SN61"/>
<protein>
    <submittedName>
        <fullName evidence="1">Uncharacterized protein</fullName>
    </submittedName>
</protein>
<keyword evidence="2" id="KW-1185">Reference proteome</keyword>
<accession>A0AAV1SN61</accession>
<reference evidence="1 2" key="1">
    <citation type="submission" date="2024-01" db="EMBL/GenBank/DDBJ databases">
        <authorList>
            <person name="Waweru B."/>
        </authorList>
    </citation>
    <scope>NUCLEOTIDE SEQUENCE [LARGE SCALE GENOMIC DNA]</scope>
</reference>
<dbReference type="Proteomes" id="UP001314170">
    <property type="component" value="Unassembled WGS sequence"/>
</dbReference>
<comment type="caution">
    <text evidence="1">The sequence shown here is derived from an EMBL/GenBank/DDBJ whole genome shotgun (WGS) entry which is preliminary data.</text>
</comment>
<sequence length="97" mass="11288">MGNSWASLREDVEGLRVYMKLYTFGAWRRSFRRSQKFRCRTSQVIDLREISRYFSKDFVMLEVGLAKVGFDTCGSKDLVSWNLLAGGYVKRGEMEEA</sequence>
<evidence type="ECO:0000313" key="2">
    <source>
        <dbReference type="Proteomes" id="UP001314170"/>
    </source>
</evidence>
<proteinExistence type="predicted"/>
<evidence type="ECO:0000313" key="1">
    <source>
        <dbReference type="EMBL" id="CAK7355445.1"/>
    </source>
</evidence>
<name>A0AAV1SN61_9ROSI</name>
<gene>
    <name evidence="1" type="ORF">DCAF_LOCUS25705</name>
</gene>
<organism evidence="1 2">
    <name type="scientific">Dovyalis caffra</name>
    <dbReference type="NCBI Taxonomy" id="77055"/>
    <lineage>
        <taxon>Eukaryota</taxon>
        <taxon>Viridiplantae</taxon>
        <taxon>Streptophyta</taxon>
        <taxon>Embryophyta</taxon>
        <taxon>Tracheophyta</taxon>
        <taxon>Spermatophyta</taxon>
        <taxon>Magnoliopsida</taxon>
        <taxon>eudicotyledons</taxon>
        <taxon>Gunneridae</taxon>
        <taxon>Pentapetalae</taxon>
        <taxon>rosids</taxon>
        <taxon>fabids</taxon>
        <taxon>Malpighiales</taxon>
        <taxon>Salicaceae</taxon>
        <taxon>Flacourtieae</taxon>
        <taxon>Dovyalis</taxon>
    </lineage>
</organism>